<dbReference type="AlphaFoldDB" id="E1RA10"/>
<dbReference type="Pfam" id="PF10096">
    <property type="entry name" value="DUF2334"/>
    <property type="match status" value="1"/>
</dbReference>
<gene>
    <name evidence="1" type="ordered locus">Spirs_4255</name>
</gene>
<dbReference type="CDD" id="cd10925">
    <property type="entry name" value="CE4_u1"/>
    <property type="match status" value="1"/>
</dbReference>
<dbReference type="OrthoDB" id="9792651at2"/>
<dbReference type="STRING" id="573413.Spirs_4255"/>
<protein>
    <recommendedName>
        <fullName evidence="3">Polysaccharide deacetylase</fullName>
    </recommendedName>
</protein>
<name>E1RA10_SEDSS</name>
<dbReference type="InterPro" id="IPR018763">
    <property type="entry name" value="DUF2334"/>
</dbReference>
<dbReference type="EMBL" id="CP002116">
    <property type="protein sequence ID" value="ADK83329.1"/>
    <property type="molecule type" value="Genomic_DNA"/>
</dbReference>
<evidence type="ECO:0000313" key="1">
    <source>
        <dbReference type="EMBL" id="ADK83329.1"/>
    </source>
</evidence>
<dbReference type="InterPro" id="IPR011330">
    <property type="entry name" value="Glyco_hydro/deAcase_b/a-brl"/>
</dbReference>
<dbReference type="KEGG" id="ssm:Spirs_4255"/>
<organism evidence="1 2">
    <name type="scientific">Sediminispirochaeta smaragdinae (strain DSM 11293 / JCM 15392 / SEBR 4228)</name>
    <name type="common">Spirochaeta smaragdinae</name>
    <dbReference type="NCBI Taxonomy" id="573413"/>
    <lineage>
        <taxon>Bacteria</taxon>
        <taxon>Pseudomonadati</taxon>
        <taxon>Spirochaetota</taxon>
        <taxon>Spirochaetia</taxon>
        <taxon>Spirochaetales</taxon>
        <taxon>Spirochaetaceae</taxon>
        <taxon>Sediminispirochaeta</taxon>
    </lineage>
</organism>
<evidence type="ECO:0000313" key="2">
    <source>
        <dbReference type="Proteomes" id="UP000002318"/>
    </source>
</evidence>
<accession>E1RA10</accession>
<dbReference type="SUPFAM" id="SSF88713">
    <property type="entry name" value="Glycoside hydrolase/deacetylase"/>
    <property type="match status" value="1"/>
</dbReference>
<proteinExistence type="predicted"/>
<dbReference type="Proteomes" id="UP000002318">
    <property type="component" value="Chromosome"/>
</dbReference>
<sequence length="250" mass="28742">MKNKTPQYILRLDDANPCMDRSKWGKVETIVNACGIKPLVAVVPDNRDPKLAKEAEDPFFWPRVKGWKDRGWDIALHGYQHVLHQSFGGLVPINRRSEFVGKDLSEQKLMIGTGYSILAEKGVIPTVWVAPAHGFDRDTLRALKAETPIRVISDGLALQPFMYLGFSWIPQQLWGPVERNCGVWTICLHPNNMNGDEFDRLEDFCKQHAEQFISVSDIVPASQRKRLIDILFTWKFFLRRNVKACLRRLK</sequence>
<dbReference type="RefSeq" id="WP_013256785.1">
    <property type="nucleotide sequence ID" value="NC_014364.1"/>
</dbReference>
<dbReference type="Gene3D" id="3.20.20.370">
    <property type="entry name" value="Glycoside hydrolase/deacetylase"/>
    <property type="match status" value="1"/>
</dbReference>
<keyword evidence="2" id="KW-1185">Reference proteome</keyword>
<dbReference type="eggNOG" id="COG3233">
    <property type="taxonomic scope" value="Bacteria"/>
</dbReference>
<evidence type="ECO:0008006" key="3">
    <source>
        <dbReference type="Google" id="ProtNLM"/>
    </source>
</evidence>
<dbReference type="GO" id="GO:0005975">
    <property type="term" value="P:carbohydrate metabolic process"/>
    <property type="evidence" value="ECO:0007669"/>
    <property type="project" value="InterPro"/>
</dbReference>
<reference evidence="1 2" key="1">
    <citation type="journal article" date="2010" name="Stand. Genomic Sci.">
        <title>Complete genome sequence of Spirochaeta smaragdinae type strain (SEBR 4228).</title>
        <authorList>
            <person name="Mavromatis K."/>
            <person name="Yasawong M."/>
            <person name="Chertkov O."/>
            <person name="Lapidus A."/>
            <person name="Lucas S."/>
            <person name="Nolan M."/>
            <person name="Del Rio T.G."/>
            <person name="Tice H."/>
            <person name="Cheng J.F."/>
            <person name="Pitluck S."/>
            <person name="Liolios K."/>
            <person name="Ivanova N."/>
            <person name="Tapia R."/>
            <person name="Han C."/>
            <person name="Bruce D."/>
            <person name="Goodwin L."/>
            <person name="Pati A."/>
            <person name="Chen A."/>
            <person name="Palaniappan K."/>
            <person name="Land M."/>
            <person name="Hauser L."/>
            <person name="Chang Y.J."/>
            <person name="Jeffries C.D."/>
            <person name="Detter J.C."/>
            <person name="Rohde M."/>
            <person name="Brambilla E."/>
            <person name="Spring S."/>
            <person name="Goker M."/>
            <person name="Sikorski J."/>
            <person name="Woyke T."/>
            <person name="Bristow J."/>
            <person name="Eisen J.A."/>
            <person name="Markowitz V."/>
            <person name="Hugenholtz P."/>
            <person name="Klenk H.P."/>
            <person name="Kyrpides N.C."/>
        </authorList>
    </citation>
    <scope>NUCLEOTIDE SEQUENCE [LARGE SCALE GENOMIC DNA]</scope>
    <source>
        <strain evidence="2">DSM 11293 / JCM 15392 / SEBR 4228</strain>
    </source>
</reference>
<dbReference type="HOGENOM" id="CLU_1136717_0_0_12"/>